<evidence type="ECO:0008006" key="3">
    <source>
        <dbReference type="Google" id="ProtNLM"/>
    </source>
</evidence>
<feature type="transmembrane region" description="Helical" evidence="1">
    <location>
        <begin position="239"/>
        <end position="256"/>
    </location>
</feature>
<name>A0A2P2C9S3_9ZZZZ</name>
<feature type="transmembrane region" description="Helical" evidence="1">
    <location>
        <begin position="343"/>
        <end position="368"/>
    </location>
</feature>
<feature type="transmembrane region" description="Helical" evidence="1">
    <location>
        <begin position="83"/>
        <end position="102"/>
    </location>
</feature>
<feature type="transmembrane region" description="Helical" evidence="1">
    <location>
        <begin position="161"/>
        <end position="184"/>
    </location>
</feature>
<accession>A0A2P2C9S3</accession>
<keyword evidence="1" id="KW-0812">Transmembrane</keyword>
<sequence length="530" mass="54888">MSTTLAGTRPLFKVSLRQDVHNIAPWVMLISALSVSSILAYAWIFPDAEDRAALAATLGANPALSLVFGPARDLSTADGFNAWRAGALGAFFAGLMAVLIVVRNSRANEDSGQAELVASGVLARESRLAVALLMAALASVALGVVSWVLTVVCGGGLTSTLFLSATFTASGLMFAGVAAVAAQLGADARAASSLGVGTLGVCYVLRGYLDSSGAPDWTTWLTPLGWLEEVAPATDNNPWPLLVAVAFAALLVRLAFGLQARRDFGQGLIATRPGPPEARLAATVWGFALRLHRPSIIAWLVAFTGLGLLFGNLASSVGDLIASNPSIGAVIASGAASPADFSFAFLVTILQIVAIIAAVMGVQVVLRIHAEEIDFRVEPLLAGSLRRTTYLASNAVIAFAGPAIGLFVAGVGMGLVAAARDDSIAMLDVVKQALVTVPATWTLVALALAAVGAAPSKRLVAWAGVVATFGLTILGPTFNLPDWALDVSPLHHVPNVTAASPDWTGLVWLFGFVVLFCVVGFVGFRRRDIQ</sequence>
<proteinExistence type="predicted"/>
<feature type="transmembrane region" description="Helical" evidence="1">
    <location>
        <begin position="459"/>
        <end position="478"/>
    </location>
</feature>
<feature type="transmembrane region" description="Helical" evidence="1">
    <location>
        <begin position="433"/>
        <end position="452"/>
    </location>
</feature>
<reference evidence="2" key="1">
    <citation type="submission" date="2015-08" db="EMBL/GenBank/DDBJ databases">
        <authorList>
            <person name="Babu N.S."/>
            <person name="Beckwith C.J."/>
            <person name="Beseler K.G."/>
            <person name="Brison A."/>
            <person name="Carone J.V."/>
            <person name="Caskin T.P."/>
            <person name="Diamond M."/>
            <person name="Durham M.E."/>
            <person name="Foxe J.M."/>
            <person name="Go M."/>
            <person name="Henderson B.A."/>
            <person name="Jones I.B."/>
            <person name="McGettigan J.A."/>
            <person name="Micheletti S.J."/>
            <person name="Nasrallah M.E."/>
            <person name="Ortiz D."/>
            <person name="Piller C.R."/>
            <person name="Privatt S.R."/>
            <person name="Schneider S.L."/>
            <person name="Sharp S."/>
            <person name="Smith T.C."/>
            <person name="Stanton J.D."/>
            <person name="Ullery H.E."/>
            <person name="Wilson R.J."/>
            <person name="Serrano M.G."/>
            <person name="Buck G."/>
            <person name="Lee V."/>
            <person name="Wang Y."/>
            <person name="Carvalho R."/>
            <person name="Voegtly L."/>
            <person name="Shi R."/>
            <person name="Duckworth R."/>
            <person name="Johnson A."/>
            <person name="Loviza R."/>
            <person name="Walstead R."/>
            <person name="Shah Z."/>
            <person name="Kiflezghi M."/>
            <person name="Wade K."/>
            <person name="Ball S.L."/>
            <person name="Bradley K.W."/>
            <person name="Asai D.J."/>
            <person name="Bowman C.A."/>
            <person name="Russell D.A."/>
            <person name="Pope W.H."/>
            <person name="Jacobs-Sera D."/>
            <person name="Hendrix R.W."/>
            <person name="Hatfull G.F."/>
        </authorList>
    </citation>
    <scope>NUCLEOTIDE SEQUENCE</scope>
</reference>
<dbReference type="EMBL" id="CZKA01000050">
    <property type="protein sequence ID" value="CUR58754.1"/>
    <property type="molecule type" value="Genomic_DNA"/>
</dbReference>
<feature type="transmembrane region" description="Helical" evidence="1">
    <location>
        <begin position="389"/>
        <end position="413"/>
    </location>
</feature>
<feature type="transmembrane region" description="Helical" evidence="1">
    <location>
        <begin position="191"/>
        <end position="209"/>
    </location>
</feature>
<feature type="transmembrane region" description="Helical" evidence="1">
    <location>
        <begin position="505"/>
        <end position="524"/>
    </location>
</feature>
<protein>
    <recommendedName>
        <fullName evidence="3">Multidrug ABC transporter permease</fullName>
    </recommendedName>
</protein>
<gene>
    <name evidence="2" type="ORF">NOCA2540028</name>
</gene>
<organism evidence="2">
    <name type="scientific">metagenome</name>
    <dbReference type="NCBI Taxonomy" id="256318"/>
    <lineage>
        <taxon>unclassified sequences</taxon>
        <taxon>metagenomes</taxon>
    </lineage>
</organism>
<feature type="transmembrane region" description="Helical" evidence="1">
    <location>
        <begin position="23"/>
        <end position="45"/>
    </location>
</feature>
<keyword evidence="1" id="KW-0472">Membrane</keyword>
<evidence type="ECO:0000313" key="2">
    <source>
        <dbReference type="EMBL" id="CUR58754.1"/>
    </source>
</evidence>
<dbReference type="AlphaFoldDB" id="A0A2P2C9S3"/>
<evidence type="ECO:0000256" key="1">
    <source>
        <dbReference type="SAM" id="Phobius"/>
    </source>
</evidence>
<feature type="transmembrane region" description="Helical" evidence="1">
    <location>
        <begin position="128"/>
        <end position="149"/>
    </location>
</feature>
<keyword evidence="1" id="KW-1133">Transmembrane helix</keyword>
<feature type="transmembrane region" description="Helical" evidence="1">
    <location>
        <begin position="296"/>
        <end position="315"/>
    </location>
</feature>